<dbReference type="AlphaFoldDB" id="A0A1E3H8H5"/>
<dbReference type="InterPro" id="IPR018649">
    <property type="entry name" value="SHOCT"/>
</dbReference>
<evidence type="ECO:0000256" key="1">
    <source>
        <dbReference type="SAM" id="MobiDB-lite"/>
    </source>
</evidence>
<gene>
    <name evidence="3" type="ORF">A6302_00132</name>
</gene>
<keyword evidence="4" id="KW-1185">Reference proteome</keyword>
<accession>A0A1E3H8H5</accession>
<comment type="caution">
    <text evidence="3">The sequence shown here is derived from an EMBL/GenBank/DDBJ whole genome shotgun (WGS) entry which is preliminary data.</text>
</comment>
<dbReference type="RefSeq" id="WP_069305392.1">
    <property type="nucleotide sequence ID" value="NZ_MCRJ01000001.1"/>
</dbReference>
<dbReference type="EMBL" id="MCRJ01000001">
    <property type="protein sequence ID" value="ODN72639.1"/>
    <property type="molecule type" value="Genomic_DNA"/>
</dbReference>
<dbReference type="PATRIC" id="fig|1439726.3.peg.138"/>
<sequence length="308" mass="32365">MTSPGLTEAGASRLADIAARHGFSAEAAADMLRAMLAGGGRMAQFGHPEFGGMGQWSAGGMLMIGDMFNNQLKWRVAGFADELGAAVSNGEIAVERSSSTNTGGSMGGQSGGFASFGGFDTWWPDDLGSPSSSGSQNGMRYAVFPGSRRLAIDARGTVTIYDTGDHAIGGVSQQQGSSWDLNFQSQYGTVRASDLQRVTQDQTPAAPAHAEEAPPATTEAWDEVEEPPQEATPAATLAVADSIVMRDPMPEASSAEPVPTRAPAEQPRSGASHADIFDALERLAGLRDKGILTEDEFQDKKRVLLDRL</sequence>
<evidence type="ECO:0000313" key="3">
    <source>
        <dbReference type="EMBL" id="ODN72639.1"/>
    </source>
</evidence>
<dbReference type="Pfam" id="PF09851">
    <property type="entry name" value="SHOCT"/>
    <property type="match status" value="1"/>
</dbReference>
<feature type="compositionally biased region" description="Low complexity" evidence="1">
    <location>
        <begin position="203"/>
        <end position="219"/>
    </location>
</feature>
<organism evidence="3 4">
    <name type="scientific">Methylobrevis pamukkalensis</name>
    <dbReference type="NCBI Taxonomy" id="1439726"/>
    <lineage>
        <taxon>Bacteria</taxon>
        <taxon>Pseudomonadati</taxon>
        <taxon>Pseudomonadota</taxon>
        <taxon>Alphaproteobacteria</taxon>
        <taxon>Hyphomicrobiales</taxon>
        <taxon>Pleomorphomonadaceae</taxon>
        <taxon>Methylobrevis</taxon>
    </lineage>
</organism>
<evidence type="ECO:0000259" key="2">
    <source>
        <dbReference type="Pfam" id="PF09851"/>
    </source>
</evidence>
<dbReference type="Proteomes" id="UP000094622">
    <property type="component" value="Unassembled WGS sequence"/>
</dbReference>
<feature type="region of interest" description="Disordered" evidence="1">
    <location>
        <begin position="249"/>
        <end position="275"/>
    </location>
</feature>
<protein>
    <recommendedName>
        <fullName evidence="2">SHOCT domain-containing protein</fullName>
    </recommendedName>
</protein>
<feature type="domain" description="SHOCT" evidence="2">
    <location>
        <begin position="278"/>
        <end position="305"/>
    </location>
</feature>
<dbReference type="OrthoDB" id="1778949at2"/>
<feature type="region of interest" description="Disordered" evidence="1">
    <location>
        <begin position="195"/>
        <end position="222"/>
    </location>
</feature>
<proteinExistence type="predicted"/>
<name>A0A1E3H8H5_9HYPH</name>
<evidence type="ECO:0000313" key="4">
    <source>
        <dbReference type="Proteomes" id="UP000094622"/>
    </source>
</evidence>
<reference evidence="3 4" key="1">
    <citation type="submission" date="2016-07" db="EMBL/GenBank/DDBJ databases">
        <title>Draft Genome Sequence of Methylobrevis pamukkalensis PK2.</title>
        <authorList>
            <person name="Vasilenko O.V."/>
            <person name="Doronina N.V."/>
            <person name="Shmareva M.N."/>
            <person name="Tarlachkov S.V."/>
            <person name="Mustakhimov I."/>
            <person name="Trotsenko Y.A."/>
        </authorList>
    </citation>
    <scope>NUCLEOTIDE SEQUENCE [LARGE SCALE GENOMIC DNA]</scope>
    <source>
        <strain evidence="3 4">PK2</strain>
    </source>
</reference>